<dbReference type="KEGG" id="abas:ACPOL_5043"/>
<dbReference type="InterPro" id="IPR045060">
    <property type="entry name" value="Phe-tRNA-ligase_IIc_bsu"/>
</dbReference>
<comment type="similarity">
    <text evidence="1 11">Belongs to the phenylalanyl-tRNA synthetase beta subunit family. Type 1 subfamily.</text>
</comment>
<dbReference type="Proteomes" id="UP000253606">
    <property type="component" value="Chromosome"/>
</dbReference>
<dbReference type="InterPro" id="IPR009061">
    <property type="entry name" value="DNA-bd_dom_put_sf"/>
</dbReference>
<keyword evidence="6 11" id="KW-0067">ATP-binding</keyword>
<dbReference type="SUPFAM" id="SSF54991">
    <property type="entry name" value="Anticodon-binding domain of PheRS"/>
    <property type="match status" value="1"/>
</dbReference>
<dbReference type="SUPFAM" id="SSF56037">
    <property type="entry name" value="PheT/TilS domain"/>
    <property type="match status" value="1"/>
</dbReference>
<keyword evidence="9 11" id="KW-0030">Aminoacyl-tRNA synthetase</keyword>
<evidence type="ECO:0000256" key="8">
    <source>
        <dbReference type="ARBA" id="ARBA00022917"/>
    </source>
</evidence>
<dbReference type="PROSITE" id="PS51447">
    <property type="entry name" value="FDX_ACB"/>
    <property type="match status" value="1"/>
</dbReference>
<dbReference type="SMART" id="SM00896">
    <property type="entry name" value="FDX-ACB"/>
    <property type="match status" value="1"/>
</dbReference>
<dbReference type="HAMAP" id="MF_00283">
    <property type="entry name" value="Phe_tRNA_synth_beta1"/>
    <property type="match status" value="1"/>
</dbReference>
<dbReference type="PROSITE" id="PS51483">
    <property type="entry name" value="B5"/>
    <property type="match status" value="1"/>
</dbReference>
<name>A0A2Z5G5D7_9BACT</name>
<evidence type="ECO:0000256" key="7">
    <source>
        <dbReference type="ARBA" id="ARBA00022842"/>
    </source>
</evidence>
<dbReference type="OrthoDB" id="9805455at2"/>
<dbReference type="SUPFAM" id="SSF46955">
    <property type="entry name" value="Putative DNA-binding domain"/>
    <property type="match status" value="2"/>
</dbReference>
<evidence type="ECO:0000256" key="3">
    <source>
        <dbReference type="ARBA" id="ARBA00022598"/>
    </source>
</evidence>
<evidence type="ECO:0000256" key="1">
    <source>
        <dbReference type="ARBA" id="ARBA00008653"/>
    </source>
</evidence>
<dbReference type="InterPro" id="IPR045864">
    <property type="entry name" value="aa-tRNA-synth_II/BPL/LPL"/>
</dbReference>
<dbReference type="Gene3D" id="3.30.70.380">
    <property type="entry name" value="Ferrodoxin-fold anticodon-binding domain"/>
    <property type="match status" value="1"/>
</dbReference>
<evidence type="ECO:0000259" key="12">
    <source>
        <dbReference type="PROSITE" id="PS51447"/>
    </source>
</evidence>
<keyword evidence="8 11" id="KW-0648">Protein biosynthesis</keyword>
<evidence type="ECO:0000256" key="11">
    <source>
        <dbReference type="HAMAP-Rule" id="MF_00283"/>
    </source>
</evidence>
<evidence type="ECO:0000313" key="15">
    <source>
        <dbReference type="Proteomes" id="UP000253606"/>
    </source>
</evidence>
<evidence type="ECO:0000256" key="5">
    <source>
        <dbReference type="ARBA" id="ARBA00022741"/>
    </source>
</evidence>
<dbReference type="InterPro" id="IPR036690">
    <property type="entry name" value="Fdx_antiC-bd_sf"/>
</dbReference>
<dbReference type="SUPFAM" id="SSF55681">
    <property type="entry name" value="Class II aaRS and biotin synthetases"/>
    <property type="match status" value="1"/>
</dbReference>
<feature type="binding site" evidence="11">
    <location>
        <position position="357"/>
    </location>
    <ligand>
        <name>Mg(2+)</name>
        <dbReference type="ChEBI" id="CHEBI:18420"/>
        <note>shared with alpha subunit</note>
    </ligand>
</feature>
<dbReference type="GO" id="GO:0003723">
    <property type="term" value="F:RNA binding"/>
    <property type="evidence" value="ECO:0007669"/>
    <property type="project" value="InterPro"/>
</dbReference>
<evidence type="ECO:0000256" key="9">
    <source>
        <dbReference type="ARBA" id="ARBA00023146"/>
    </source>
</evidence>
<dbReference type="InterPro" id="IPR005121">
    <property type="entry name" value="Fdx_antiC-bd"/>
</dbReference>
<evidence type="ECO:0000256" key="4">
    <source>
        <dbReference type="ARBA" id="ARBA00022723"/>
    </source>
</evidence>
<comment type="subcellular location">
    <subcellularLocation>
        <location evidence="11">Cytoplasm</location>
    </subcellularLocation>
</comment>
<reference evidence="14 15" key="1">
    <citation type="journal article" date="2018" name="Front. Microbiol.">
        <title>Hydrolytic Capabilities as a Key to Environmental Success: Chitinolytic and Cellulolytic Acidobacteria From Acidic Sub-arctic Soils and Boreal Peatlands.</title>
        <authorList>
            <person name="Belova S.E."/>
            <person name="Ravin N.V."/>
            <person name="Pankratov T.A."/>
            <person name="Rakitin A.L."/>
            <person name="Ivanova A.A."/>
            <person name="Beletsky A.V."/>
            <person name="Mardanov A.V."/>
            <person name="Sinninghe Damste J.S."/>
            <person name="Dedysh S.N."/>
        </authorList>
    </citation>
    <scope>NUCLEOTIDE SEQUENCE [LARGE SCALE GENOMIC DNA]</scope>
    <source>
        <strain evidence="14 15">SBC82</strain>
    </source>
</reference>
<dbReference type="InterPro" id="IPR005147">
    <property type="entry name" value="tRNA_synthase_B5-dom"/>
</dbReference>
<dbReference type="EMBL" id="CP030840">
    <property type="protein sequence ID" value="AXC14301.1"/>
    <property type="molecule type" value="Genomic_DNA"/>
</dbReference>
<feature type="domain" description="B5" evidence="13">
    <location>
        <begin position="292"/>
        <end position="373"/>
    </location>
</feature>
<dbReference type="CDD" id="cd00769">
    <property type="entry name" value="PheRS_beta_core"/>
    <property type="match status" value="1"/>
</dbReference>
<keyword evidence="7 11" id="KW-0460">Magnesium</keyword>
<dbReference type="Pfam" id="PF17759">
    <property type="entry name" value="tRNA_synthFbeta"/>
    <property type="match status" value="1"/>
</dbReference>
<evidence type="ECO:0000259" key="13">
    <source>
        <dbReference type="PROSITE" id="PS51483"/>
    </source>
</evidence>
<keyword evidence="3 11" id="KW-0436">Ligase</keyword>
<dbReference type="GO" id="GO:0000287">
    <property type="term" value="F:magnesium ion binding"/>
    <property type="evidence" value="ECO:0007669"/>
    <property type="project" value="UniProtKB-UniRule"/>
</dbReference>
<dbReference type="SMART" id="SM00874">
    <property type="entry name" value="B5"/>
    <property type="match status" value="1"/>
</dbReference>
<proteinExistence type="inferred from homology"/>
<dbReference type="RefSeq" id="WP_114209109.1">
    <property type="nucleotide sequence ID" value="NZ_CP030840.1"/>
</dbReference>
<evidence type="ECO:0000256" key="10">
    <source>
        <dbReference type="ARBA" id="ARBA00049255"/>
    </source>
</evidence>
<dbReference type="Pfam" id="PF03484">
    <property type="entry name" value="B5"/>
    <property type="match status" value="1"/>
</dbReference>
<dbReference type="InterPro" id="IPR005146">
    <property type="entry name" value="B3/B4_tRNA-bd"/>
</dbReference>
<evidence type="ECO:0000256" key="6">
    <source>
        <dbReference type="ARBA" id="ARBA00022840"/>
    </source>
</evidence>
<dbReference type="Pfam" id="PF03147">
    <property type="entry name" value="FDX-ACB"/>
    <property type="match status" value="1"/>
</dbReference>
<evidence type="ECO:0000313" key="14">
    <source>
        <dbReference type="EMBL" id="AXC14301.1"/>
    </source>
</evidence>
<dbReference type="PANTHER" id="PTHR10947">
    <property type="entry name" value="PHENYLALANYL-TRNA SYNTHETASE BETA CHAIN AND LEUCINE-RICH REPEAT-CONTAINING PROTEIN 47"/>
    <property type="match status" value="1"/>
</dbReference>
<dbReference type="SMART" id="SM00873">
    <property type="entry name" value="B3_4"/>
    <property type="match status" value="1"/>
</dbReference>
<keyword evidence="5 11" id="KW-0547">Nucleotide-binding</keyword>
<organism evidence="14 15">
    <name type="scientific">Acidisarcina polymorpha</name>
    <dbReference type="NCBI Taxonomy" id="2211140"/>
    <lineage>
        <taxon>Bacteria</taxon>
        <taxon>Pseudomonadati</taxon>
        <taxon>Acidobacteriota</taxon>
        <taxon>Terriglobia</taxon>
        <taxon>Terriglobales</taxon>
        <taxon>Acidobacteriaceae</taxon>
        <taxon>Acidisarcina</taxon>
    </lineage>
</organism>
<dbReference type="InterPro" id="IPR020825">
    <property type="entry name" value="Phe-tRNA_synthase-like_B3/B4"/>
</dbReference>
<keyword evidence="11" id="KW-0963">Cytoplasm</keyword>
<dbReference type="EC" id="6.1.1.20" evidence="11"/>
<dbReference type="Gene3D" id="3.30.56.10">
    <property type="match status" value="2"/>
</dbReference>
<dbReference type="Pfam" id="PF03483">
    <property type="entry name" value="B3_4"/>
    <property type="match status" value="1"/>
</dbReference>
<feature type="binding site" evidence="11">
    <location>
        <position position="360"/>
    </location>
    <ligand>
        <name>Mg(2+)</name>
        <dbReference type="ChEBI" id="CHEBI:18420"/>
        <note>shared with alpha subunit</note>
    </ligand>
</feature>
<feature type="domain" description="FDX-ACB" evidence="12">
    <location>
        <begin position="602"/>
        <end position="697"/>
    </location>
</feature>
<comment type="subunit">
    <text evidence="2 11">Tetramer of two alpha and two beta subunits.</text>
</comment>
<dbReference type="InterPro" id="IPR041616">
    <property type="entry name" value="PheRS_beta_core"/>
</dbReference>
<gene>
    <name evidence="11" type="primary">pheT</name>
    <name evidence="14" type="ORF">ACPOL_5043</name>
</gene>
<dbReference type="GO" id="GO:0006432">
    <property type="term" value="P:phenylalanyl-tRNA aminoacylation"/>
    <property type="evidence" value="ECO:0007669"/>
    <property type="project" value="UniProtKB-UniRule"/>
</dbReference>
<evidence type="ECO:0000256" key="2">
    <source>
        <dbReference type="ARBA" id="ARBA00011209"/>
    </source>
</evidence>
<keyword evidence="4 11" id="KW-0479">Metal-binding</keyword>
<comment type="catalytic activity">
    <reaction evidence="10 11">
        <text>tRNA(Phe) + L-phenylalanine + ATP = L-phenylalanyl-tRNA(Phe) + AMP + diphosphate + H(+)</text>
        <dbReference type="Rhea" id="RHEA:19413"/>
        <dbReference type="Rhea" id="RHEA-COMP:9668"/>
        <dbReference type="Rhea" id="RHEA-COMP:9699"/>
        <dbReference type="ChEBI" id="CHEBI:15378"/>
        <dbReference type="ChEBI" id="CHEBI:30616"/>
        <dbReference type="ChEBI" id="CHEBI:33019"/>
        <dbReference type="ChEBI" id="CHEBI:58095"/>
        <dbReference type="ChEBI" id="CHEBI:78442"/>
        <dbReference type="ChEBI" id="CHEBI:78531"/>
        <dbReference type="ChEBI" id="CHEBI:456215"/>
        <dbReference type="EC" id="6.1.1.20"/>
    </reaction>
</comment>
<dbReference type="GO" id="GO:0009328">
    <property type="term" value="C:phenylalanine-tRNA ligase complex"/>
    <property type="evidence" value="ECO:0007669"/>
    <property type="project" value="TreeGrafter"/>
</dbReference>
<protein>
    <recommendedName>
        <fullName evidence="11">Phenylalanine--tRNA ligase beta subunit</fullName>
        <ecNumber evidence="11">6.1.1.20</ecNumber>
    </recommendedName>
    <alternativeName>
        <fullName evidence="11">Phenylalanyl-tRNA synthetase beta subunit</fullName>
        <shortName evidence="11">PheRS</shortName>
    </alternativeName>
</protein>
<sequence length="698" mass="76508">MKILSNWLRSYLPELELADKKLAEDLTLRGIAVEGIFDLGAHGSLFDMDITTNRVDAMNHYGIAREIAAIYNLQLQPLQIELPAARPVNDPYPITIEAPELCGRFTARVLRDIKITPSHGLIAERFRLLEQKLISNAVDATNYVTLAIGQPTHTFDLDKLEGGIVVRLARKGERLRTLDGVERELDPDDLVVADHSKPLGIAGVMGGWDSMITAETRNILVEAAWFDPAAVRRSARRHGLHTDASHRFERGAHFNAPPVANALVSQIVLEAGGEIEGGLVDIVILDAQARAANRPAIRLQVSEVQRILGATEDPAGITAETTESVLSALGCKLEKSGGDEYAVTLPSWRLDLDREIDLIEEVARVYGYNRFANTLPDFAGSVVELPFAGKEQTLRRTLLALGWNEAVSSTFCSVTDAVTFAPQPDSAVKIGNPLNEEAGMLRPSLVPGMLTMLGGNLNRDIENVALFELGTAFSGTTDKVEERPALAFGATGHLGASSPFHQPEAVDFYTLKGAVEELLSKFSARSKYIDAFPIESGLLPEWLHPGRAARAVIDGITVGYFGQLHPNEAQQRKLKQPVYIGELYLDRLYRQSLRQPAAGELSRYPAVRRDFSFVFPDMVKWGEIDAALESLAIPELTAIEPKEVLRDPKGLRIPTGHYSLLIGTVFQSEARTLRDDDLQAFSSAIVQVLKSKGGHLRT</sequence>
<keyword evidence="15" id="KW-1185">Reference proteome</keyword>
<accession>A0A2Z5G5D7</accession>
<dbReference type="GO" id="GO:0004826">
    <property type="term" value="F:phenylalanine-tRNA ligase activity"/>
    <property type="evidence" value="ECO:0007669"/>
    <property type="project" value="UniProtKB-UniRule"/>
</dbReference>
<feature type="binding site" evidence="11">
    <location>
        <position position="351"/>
    </location>
    <ligand>
        <name>Mg(2+)</name>
        <dbReference type="ChEBI" id="CHEBI:18420"/>
        <note>shared with alpha subunit</note>
    </ligand>
</feature>
<dbReference type="InterPro" id="IPR004532">
    <property type="entry name" value="Phe-tRNA-ligase_IIc_bsu_bact"/>
</dbReference>
<dbReference type="NCBIfam" id="TIGR00472">
    <property type="entry name" value="pheT_bact"/>
    <property type="match status" value="1"/>
</dbReference>
<dbReference type="Gene3D" id="3.30.930.10">
    <property type="entry name" value="Bira Bifunctional Protein, Domain 2"/>
    <property type="match status" value="1"/>
</dbReference>
<comment type="cofactor">
    <cofactor evidence="11">
        <name>Mg(2+)</name>
        <dbReference type="ChEBI" id="CHEBI:18420"/>
    </cofactor>
    <text evidence="11">Binds 2 magnesium ions per tetramer.</text>
</comment>
<dbReference type="Gene3D" id="3.50.40.10">
    <property type="entry name" value="Phenylalanyl-trna Synthetase, Chain B, domain 3"/>
    <property type="match status" value="1"/>
</dbReference>
<dbReference type="PANTHER" id="PTHR10947:SF0">
    <property type="entry name" value="PHENYLALANINE--TRNA LIGASE BETA SUBUNIT"/>
    <property type="match status" value="1"/>
</dbReference>
<dbReference type="AlphaFoldDB" id="A0A2Z5G5D7"/>
<feature type="binding site" evidence="11">
    <location>
        <position position="361"/>
    </location>
    <ligand>
        <name>Mg(2+)</name>
        <dbReference type="ChEBI" id="CHEBI:18420"/>
        <note>shared with alpha subunit</note>
    </ligand>
</feature>
<dbReference type="GO" id="GO:0005524">
    <property type="term" value="F:ATP binding"/>
    <property type="evidence" value="ECO:0007669"/>
    <property type="project" value="UniProtKB-UniRule"/>
</dbReference>